<dbReference type="Gene3D" id="1.10.150.240">
    <property type="entry name" value="Putative phosphatase, domain 2"/>
    <property type="match status" value="1"/>
</dbReference>
<organism evidence="1">
    <name type="scientific">Acididesulfobacillus acetoxydans</name>
    <dbReference type="NCBI Taxonomy" id="1561005"/>
    <lineage>
        <taxon>Bacteria</taxon>
        <taxon>Bacillati</taxon>
        <taxon>Bacillota</taxon>
        <taxon>Clostridia</taxon>
        <taxon>Eubacteriales</taxon>
        <taxon>Peptococcaceae</taxon>
        <taxon>Acididesulfobacillus</taxon>
    </lineage>
</organism>
<reference evidence="1" key="2">
    <citation type="submission" date="2020-01" db="EMBL/GenBank/DDBJ databases">
        <authorList>
            <person name="Hornung B."/>
        </authorList>
    </citation>
    <scope>NUCLEOTIDE SEQUENCE</scope>
    <source>
        <strain evidence="1">PacBioINE</strain>
    </source>
</reference>
<dbReference type="Pfam" id="PF13419">
    <property type="entry name" value="HAD_2"/>
    <property type="match status" value="1"/>
</dbReference>
<dbReference type="GO" id="GO:0006281">
    <property type="term" value="P:DNA repair"/>
    <property type="evidence" value="ECO:0007669"/>
    <property type="project" value="TreeGrafter"/>
</dbReference>
<dbReference type="EMBL" id="CDGJ01000032">
    <property type="protein sequence ID" value="CEJ06647.1"/>
    <property type="molecule type" value="Genomic_DNA"/>
</dbReference>
<dbReference type="InterPro" id="IPR023198">
    <property type="entry name" value="PGP-like_dom2"/>
</dbReference>
<keyword evidence="3" id="KW-1185">Reference proteome</keyword>
<dbReference type="RefSeq" id="WP_240984177.1">
    <property type="nucleotide sequence ID" value="NZ_CDGJ01000032.1"/>
</dbReference>
<dbReference type="SFLD" id="SFLDS00003">
    <property type="entry name" value="Haloacid_Dehalogenase"/>
    <property type="match status" value="1"/>
</dbReference>
<evidence type="ECO:0000313" key="3">
    <source>
        <dbReference type="Proteomes" id="UP001071230"/>
    </source>
</evidence>
<gene>
    <name evidence="2" type="ORF">DEACI_1096</name>
    <name evidence="1" type="ORF">DEACI_1166</name>
</gene>
<dbReference type="SFLD" id="SFLDG01129">
    <property type="entry name" value="C1.5:_HAD__Beta-PGM__Phosphata"/>
    <property type="match status" value="1"/>
</dbReference>
<sequence length="209" mass="23785">MFKLAIFDFDGTLVDSKDVGITLYNRLAEKFKTRKIEDLESLWKLPLLERLKALNISLIKLPGLIADMKKEYEHSLSYIEMFPGMRELLLELKGKGHSVAIISSNSESNIRDYFRSKRLDVLGTVLSPAHLWGKDKAIKTLLRVYHLRREEAVYVGDEVRDIEACQKAGVKIICVDWGHDPPELLQAAHPDYMAGSAEDIRSILARYPG</sequence>
<name>A0A8S0VW71_9FIRM</name>
<accession>A0A8S0VW71</accession>
<evidence type="ECO:0000313" key="1">
    <source>
        <dbReference type="EMBL" id="CAA7600513.1"/>
    </source>
</evidence>
<dbReference type="Gene3D" id="3.40.50.1000">
    <property type="entry name" value="HAD superfamily/HAD-like"/>
    <property type="match status" value="1"/>
</dbReference>
<dbReference type="GO" id="GO:0005829">
    <property type="term" value="C:cytosol"/>
    <property type="evidence" value="ECO:0007669"/>
    <property type="project" value="TreeGrafter"/>
</dbReference>
<dbReference type="InterPro" id="IPR036412">
    <property type="entry name" value="HAD-like_sf"/>
</dbReference>
<dbReference type="InterPro" id="IPR050155">
    <property type="entry name" value="HAD-like_hydrolase_sf"/>
</dbReference>
<proteinExistence type="predicted"/>
<dbReference type="GO" id="GO:0008967">
    <property type="term" value="F:phosphoglycolate phosphatase activity"/>
    <property type="evidence" value="ECO:0007669"/>
    <property type="project" value="TreeGrafter"/>
</dbReference>
<dbReference type="Proteomes" id="UP001071230">
    <property type="component" value="Unassembled WGS sequence"/>
</dbReference>
<dbReference type="PANTHER" id="PTHR43434:SF13">
    <property type="entry name" value="PHOSPHOGLYCOLATE PHOSPHATASE"/>
    <property type="match status" value="1"/>
</dbReference>
<protein>
    <submittedName>
        <fullName evidence="2">HAD hydrolase, IA, variant 1</fullName>
    </submittedName>
    <submittedName>
        <fullName evidence="1">HAD-like domain protein</fullName>
    </submittedName>
</protein>
<dbReference type="AlphaFoldDB" id="A0A8S0VW71"/>
<dbReference type="Proteomes" id="UP000836597">
    <property type="component" value="Chromosome"/>
</dbReference>
<dbReference type="PANTHER" id="PTHR43434">
    <property type="entry name" value="PHOSPHOGLYCOLATE PHOSPHATASE"/>
    <property type="match status" value="1"/>
</dbReference>
<dbReference type="SUPFAM" id="SSF56784">
    <property type="entry name" value="HAD-like"/>
    <property type="match status" value="1"/>
</dbReference>
<dbReference type="EMBL" id="LR746496">
    <property type="protein sequence ID" value="CAA7600513.1"/>
    <property type="molecule type" value="Genomic_DNA"/>
</dbReference>
<dbReference type="InterPro" id="IPR041492">
    <property type="entry name" value="HAD_2"/>
</dbReference>
<dbReference type="KEGG" id="aacx:DEACI_1166"/>
<evidence type="ECO:0000313" key="2">
    <source>
        <dbReference type="EMBL" id="CEJ06647.1"/>
    </source>
</evidence>
<keyword evidence="2" id="KW-0378">Hydrolase</keyword>
<reference evidence="2" key="1">
    <citation type="submission" date="2014-11" db="EMBL/GenBank/DDBJ databases">
        <authorList>
            <person name="Hornung B.V."/>
        </authorList>
    </citation>
    <scope>NUCLEOTIDE SEQUENCE</scope>
    <source>
        <strain evidence="2">INE</strain>
    </source>
</reference>
<dbReference type="InterPro" id="IPR023214">
    <property type="entry name" value="HAD_sf"/>
</dbReference>